<evidence type="ECO:0000313" key="2">
    <source>
        <dbReference type="Proteomes" id="UP000299102"/>
    </source>
</evidence>
<dbReference type="AlphaFoldDB" id="A0A4C1W3J6"/>
<accession>A0A4C1W3J6</accession>
<protein>
    <submittedName>
        <fullName evidence="1">Uncharacterized protein</fullName>
    </submittedName>
</protein>
<gene>
    <name evidence="1" type="ORF">EVAR_31805_1</name>
</gene>
<dbReference type="EMBL" id="BGZK01000473">
    <property type="protein sequence ID" value="GBP45898.1"/>
    <property type="molecule type" value="Genomic_DNA"/>
</dbReference>
<name>A0A4C1W3J6_EUMVA</name>
<sequence>MGRLIRARSKPARHTRARGPISTLERETAQDRWYENGREVEEAVVGLIRDILAHSGYPELIWHLAAGAGGRGRRGEGQNQSMFVNSRFNSASFNNYGGRCHRRARRGRAGARLSMLIPINARKNNYSN</sequence>
<organism evidence="1 2">
    <name type="scientific">Eumeta variegata</name>
    <name type="common">Bagworm moth</name>
    <name type="synonym">Eumeta japonica</name>
    <dbReference type="NCBI Taxonomy" id="151549"/>
    <lineage>
        <taxon>Eukaryota</taxon>
        <taxon>Metazoa</taxon>
        <taxon>Ecdysozoa</taxon>
        <taxon>Arthropoda</taxon>
        <taxon>Hexapoda</taxon>
        <taxon>Insecta</taxon>
        <taxon>Pterygota</taxon>
        <taxon>Neoptera</taxon>
        <taxon>Endopterygota</taxon>
        <taxon>Lepidoptera</taxon>
        <taxon>Glossata</taxon>
        <taxon>Ditrysia</taxon>
        <taxon>Tineoidea</taxon>
        <taxon>Psychidae</taxon>
        <taxon>Oiketicinae</taxon>
        <taxon>Eumeta</taxon>
    </lineage>
</organism>
<dbReference type="Proteomes" id="UP000299102">
    <property type="component" value="Unassembled WGS sequence"/>
</dbReference>
<proteinExistence type="predicted"/>
<reference evidence="1 2" key="1">
    <citation type="journal article" date="2019" name="Commun. Biol.">
        <title>The bagworm genome reveals a unique fibroin gene that provides high tensile strength.</title>
        <authorList>
            <person name="Kono N."/>
            <person name="Nakamura H."/>
            <person name="Ohtoshi R."/>
            <person name="Tomita M."/>
            <person name="Numata K."/>
            <person name="Arakawa K."/>
        </authorList>
    </citation>
    <scope>NUCLEOTIDE SEQUENCE [LARGE SCALE GENOMIC DNA]</scope>
</reference>
<evidence type="ECO:0000313" key="1">
    <source>
        <dbReference type="EMBL" id="GBP45898.1"/>
    </source>
</evidence>
<keyword evidence="2" id="KW-1185">Reference proteome</keyword>
<comment type="caution">
    <text evidence="1">The sequence shown here is derived from an EMBL/GenBank/DDBJ whole genome shotgun (WGS) entry which is preliminary data.</text>
</comment>